<dbReference type="PRINTS" id="PR00080">
    <property type="entry name" value="SDRFAMILY"/>
</dbReference>
<dbReference type="PANTHER" id="PTHR43976">
    <property type="entry name" value="SHORT CHAIN DEHYDROGENASE"/>
    <property type="match status" value="1"/>
</dbReference>
<proteinExistence type="inferred from homology"/>
<evidence type="ECO:0000256" key="2">
    <source>
        <dbReference type="ARBA" id="ARBA00022857"/>
    </source>
</evidence>
<gene>
    <name evidence="5" type="ORF">NKR23_g10842</name>
</gene>
<dbReference type="SUPFAM" id="SSF51735">
    <property type="entry name" value="NAD(P)-binding Rossmann-fold domains"/>
    <property type="match status" value="1"/>
</dbReference>
<dbReference type="Gene3D" id="3.40.50.720">
    <property type="entry name" value="NAD(P)-binding Rossmann-like Domain"/>
    <property type="match status" value="1"/>
</dbReference>
<reference evidence="5" key="1">
    <citation type="submission" date="2022-07" db="EMBL/GenBank/DDBJ databases">
        <title>Fungi with potential for degradation of polypropylene.</title>
        <authorList>
            <person name="Gostincar C."/>
        </authorList>
    </citation>
    <scope>NUCLEOTIDE SEQUENCE</scope>
    <source>
        <strain evidence="5">EXF-13308</strain>
    </source>
</reference>
<dbReference type="Proteomes" id="UP001174694">
    <property type="component" value="Unassembled WGS sequence"/>
</dbReference>
<name>A0AA38R929_9PEZI</name>
<dbReference type="GO" id="GO:0016491">
    <property type="term" value="F:oxidoreductase activity"/>
    <property type="evidence" value="ECO:0007669"/>
    <property type="project" value="UniProtKB-KW"/>
</dbReference>
<dbReference type="InterPro" id="IPR051911">
    <property type="entry name" value="SDR_oxidoreductase"/>
</dbReference>
<dbReference type="CDD" id="cd05374">
    <property type="entry name" value="17beta-HSD-like_SDR_c"/>
    <property type="match status" value="1"/>
</dbReference>
<sequence length="289" mass="30437">MPGQPKVFLVTGCSSGLGYHLSKAVLAAGHTLIATSRDPTRVPNAVIAEVERLGGHWAPLDVTSPNLEAHLHAALAAHSAGRLDVLINNAGVALAATVEDGDTASARRIFETNFFGPLRLARAVVPLMRASPSGGTIVNISSGSSLDPVPLLGVYAASKYAVEGLTESLRAEVAPFGIRVLLAQPGSMRTGFGGHAWEVPLSEAYKDTVTEAVLGVLKGMEGKEAIDPAMAARRIVEAVDGIGDFEGRGEKLFRIPLGSEILTAIKRRMALFYEVLDLGDIAYSVDFEK</sequence>
<evidence type="ECO:0000256" key="1">
    <source>
        <dbReference type="ARBA" id="ARBA00006484"/>
    </source>
</evidence>
<evidence type="ECO:0000313" key="5">
    <source>
        <dbReference type="EMBL" id="KAJ9133269.1"/>
    </source>
</evidence>
<keyword evidence="3" id="KW-0560">Oxidoreductase</keyword>
<keyword evidence="6" id="KW-1185">Reference proteome</keyword>
<dbReference type="Pfam" id="PF00106">
    <property type="entry name" value="adh_short"/>
    <property type="match status" value="1"/>
</dbReference>
<keyword evidence="2" id="KW-0521">NADP</keyword>
<protein>
    <submittedName>
        <fullName evidence="5">Uncharacterized protein</fullName>
    </submittedName>
</protein>
<dbReference type="AlphaFoldDB" id="A0AA38R929"/>
<evidence type="ECO:0000256" key="3">
    <source>
        <dbReference type="ARBA" id="ARBA00023002"/>
    </source>
</evidence>
<dbReference type="PRINTS" id="PR00081">
    <property type="entry name" value="GDHRDH"/>
</dbReference>
<organism evidence="5 6">
    <name type="scientific">Pleurostoma richardsiae</name>
    <dbReference type="NCBI Taxonomy" id="41990"/>
    <lineage>
        <taxon>Eukaryota</taxon>
        <taxon>Fungi</taxon>
        <taxon>Dikarya</taxon>
        <taxon>Ascomycota</taxon>
        <taxon>Pezizomycotina</taxon>
        <taxon>Sordariomycetes</taxon>
        <taxon>Sordariomycetidae</taxon>
        <taxon>Calosphaeriales</taxon>
        <taxon>Pleurostomataceae</taxon>
        <taxon>Pleurostoma</taxon>
    </lineage>
</organism>
<comment type="similarity">
    <text evidence="1 4">Belongs to the short-chain dehydrogenases/reductases (SDR) family.</text>
</comment>
<evidence type="ECO:0000256" key="4">
    <source>
        <dbReference type="RuleBase" id="RU000363"/>
    </source>
</evidence>
<dbReference type="InterPro" id="IPR002347">
    <property type="entry name" value="SDR_fam"/>
</dbReference>
<dbReference type="PANTHER" id="PTHR43976:SF16">
    <property type="entry name" value="SHORT-CHAIN DEHYDROGENASE_REDUCTASE FAMILY PROTEIN"/>
    <property type="match status" value="1"/>
</dbReference>
<dbReference type="EMBL" id="JANBVO010000051">
    <property type="protein sequence ID" value="KAJ9133269.1"/>
    <property type="molecule type" value="Genomic_DNA"/>
</dbReference>
<dbReference type="InterPro" id="IPR020904">
    <property type="entry name" value="Sc_DH/Rdtase_CS"/>
</dbReference>
<comment type="caution">
    <text evidence="5">The sequence shown here is derived from an EMBL/GenBank/DDBJ whole genome shotgun (WGS) entry which is preliminary data.</text>
</comment>
<accession>A0AA38R929</accession>
<evidence type="ECO:0000313" key="6">
    <source>
        <dbReference type="Proteomes" id="UP001174694"/>
    </source>
</evidence>
<dbReference type="InterPro" id="IPR036291">
    <property type="entry name" value="NAD(P)-bd_dom_sf"/>
</dbReference>
<dbReference type="PROSITE" id="PS00061">
    <property type="entry name" value="ADH_SHORT"/>
    <property type="match status" value="1"/>
</dbReference>